<evidence type="ECO:0000259" key="1">
    <source>
        <dbReference type="Pfam" id="PF03478"/>
    </source>
</evidence>
<reference evidence="2 3" key="1">
    <citation type="submission" date="2024-01" db="EMBL/GenBank/DDBJ databases">
        <title>Genome assemblies of Stephania.</title>
        <authorList>
            <person name="Yang L."/>
        </authorList>
    </citation>
    <scope>NUCLEOTIDE SEQUENCE [LARGE SCALE GENOMIC DNA]</scope>
    <source>
        <strain evidence="2">QJT</strain>
        <tissue evidence="2">Leaf</tissue>
    </source>
</reference>
<accession>A0AAP0PC50</accession>
<evidence type="ECO:0000313" key="2">
    <source>
        <dbReference type="EMBL" id="KAK9137664.1"/>
    </source>
</evidence>
<comment type="caution">
    <text evidence="2">The sequence shown here is derived from an EMBL/GenBank/DDBJ whole genome shotgun (WGS) entry which is preliminary data.</text>
</comment>
<dbReference type="InterPro" id="IPR005174">
    <property type="entry name" value="KIB1-4_b-propeller"/>
</dbReference>
<dbReference type="Pfam" id="PF03478">
    <property type="entry name" value="Beta-prop_KIB1-4"/>
    <property type="match status" value="1"/>
</dbReference>
<dbReference type="PANTHER" id="PTHR44259">
    <property type="entry name" value="OS07G0183000 PROTEIN-RELATED"/>
    <property type="match status" value="1"/>
</dbReference>
<organism evidence="2 3">
    <name type="scientific">Stephania japonica</name>
    <dbReference type="NCBI Taxonomy" id="461633"/>
    <lineage>
        <taxon>Eukaryota</taxon>
        <taxon>Viridiplantae</taxon>
        <taxon>Streptophyta</taxon>
        <taxon>Embryophyta</taxon>
        <taxon>Tracheophyta</taxon>
        <taxon>Spermatophyta</taxon>
        <taxon>Magnoliopsida</taxon>
        <taxon>Ranunculales</taxon>
        <taxon>Menispermaceae</taxon>
        <taxon>Menispermoideae</taxon>
        <taxon>Cissampelideae</taxon>
        <taxon>Stephania</taxon>
    </lineage>
</organism>
<feature type="domain" description="KIB1-4 beta-propeller" evidence="1">
    <location>
        <begin position="96"/>
        <end position="326"/>
    </location>
</feature>
<gene>
    <name evidence="2" type="ORF">Sjap_008258</name>
</gene>
<dbReference type="Proteomes" id="UP001417504">
    <property type="component" value="Unassembled WGS sequence"/>
</dbReference>
<proteinExistence type="predicted"/>
<sequence length="396" mass="45873">MKKRKTCLKSVNSTSRLLIANKTPELPDDILHVIVCKLSSLVCHSAFRSVCRVWRLFSLRYYSYLVPPQPPWLMFPASVDPPSRIHNLYTFDGGRQFFQFEVPKEYEFCWCSGTWLIFFDSKEDKIRVWNPLSSVHILLPLIPVPCYKIIASCRGPLIKDGMVFAALYPDELVFIRLGDAAWTDVKIDFLQVPRPSRTPILKINDIVFYQGKLYVVDQSGMIFVCEEDVRAPSYDDFHYRCPAKAIRLIDYIYEVENLREEANHDTEHFLVEVKGDLMLILKYSNSKNPSAYLHASFKLDFSRRKLQEMGFQNYSLFLSSTDASLSTIIPEMSCIYIKSLLRVPSDDHRFDCVLKVIGSTKGDCFKANQPSSTLFRVDEWNYDDPQPAWIIPRHAN</sequence>
<dbReference type="InterPro" id="IPR050942">
    <property type="entry name" value="F-box_BR-signaling"/>
</dbReference>
<evidence type="ECO:0000313" key="3">
    <source>
        <dbReference type="Proteomes" id="UP001417504"/>
    </source>
</evidence>
<dbReference type="AlphaFoldDB" id="A0AAP0PC50"/>
<dbReference type="EMBL" id="JBBNAE010000003">
    <property type="protein sequence ID" value="KAK9137664.1"/>
    <property type="molecule type" value="Genomic_DNA"/>
</dbReference>
<name>A0AAP0PC50_9MAGN</name>
<keyword evidence="3" id="KW-1185">Reference proteome</keyword>
<protein>
    <recommendedName>
        <fullName evidence="1">KIB1-4 beta-propeller domain-containing protein</fullName>
    </recommendedName>
</protein>